<evidence type="ECO:0000313" key="2">
    <source>
        <dbReference type="Proteomes" id="UP000008561"/>
    </source>
</evidence>
<accession>A8ZWR3</accession>
<dbReference type="HOGENOM" id="CLU_176876_0_0_7"/>
<sequence length="105" mass="11128">MTSKAQSVRVVFCGGCNAGYDRVATAEDIRRRLKADEAFTVTDDGQPDVVVAVCGCTCACVDETAFGNARIVPVTDEKTARDILATLKKTGAPSDMPDPEDCVII</sequence>
<dbReference type="STRING" id="96561.Dole_2591"/>
<dbReference type="EMBL" id="CP000859">
    <property type="protein sequence ID" value="ABW68394.1"/>
    <property type="molecule type" value="Genomic_DNA"/>
</dbReference>
<organism evidence="1 2">
    <name type="scientific">Desulfosudis oleivorans (strain DSM 6200 / JCM 39069 / Hxd3)</name>
    <name type="common">Desulfococcus oleovorans</name>
    <dbReference type="NCBI Taxonomy" id="96561"/>
    <lineage>
        <taxon>Bacteria</taxon>
        <taxon>Pseudomonadati</taxon>
        <taxon>Thermodesulfobacteriota</taxon>
        <taxon>Desulfobacteria</taxon>
        <taxon>Desulfobacterales</taxon>
        <taxon>Desulfosudaceae</taxon>
        <taxon>Desulfosudis</taxon>
    </lineage>
</organism>
<keyword evidence="2" id="KW-1185">Reference proteome</keyword>
<name>A8ZWR3_DESOH</name>
<dbReference type="AlphaFoldDB" id="A8ZWR3"/>
<proteinExistence type="predicted"/>
<gene>
    <name evidence="1" type="ordered locus">Dole_2591</name>
</gene>
<dbReference type="OrthoDB" id="9801625at2"/>
<protein>
    <submittedName>
        <fullName evidence="1">Uncharacterized protein</fullName>
    </submittedName>
</protein>
<dbReference type="KEGG" id="dol:Dole_2591"/>
<dbReference type="Proteomes" id="UP000008561">
    <property type="component" value="Chromosome"/>
</dbReference>
<reference evidence="1 2" key="1">
    <citation type="submission" date="2007-10" db="EMBL/GenBank/DDBJ databases">
        <title>Complete sequence of Desulfococcus oleovorans Hxd3.</title>
        <authorList>
            <consortium name="US DOE Joint Genome Institute"/>
            <person name="Copeland A."/>
            <person name="Lucas S."/>
            <person name="Lapidus A."/>
            <person name="Barry K."/>
            <person name="Glavina del Rio T."/>
            <person name="Dalin E."/>
            <person name="Tice H."/>
            <person name="Pitluck S."/>
            <person name="Kiss H."/>
            <person name="Brettin T."/>
            <person name="Bruce D."/>
            <person name="Detter J.C."/>
            <person name="Han C."/>
            <person name="Schmutz J."/>
            <person name="Larimer F."/>
            <person name="Land M."/>
            <person name="Hauser L."/>
            <person name="Kyrpides N."/>
            <person name="Kim E."/>
            <person name="Wawrik B."/>
            <person name="Richardson P."/>
        </authorList>
    </citation>
    <scope>NUCLEOTIDE SEQUENCE [LARGE SCALE GENOMIC DNA]</scope>
    <source>
        <strain evidence="2">DSM 6200 / JCM 39069 / Hxd3</strain>
    </source>
</reference>
<evidence type="ECO:0000313" key="1">
    <source>
        <dbReference type="EMBL" id="ABW68394.1"/>
    </source>
</evidence>
<dbReference type="RefSeq" id="WP_012176006.1">
    <property type="nucleotide sequence ID" value="NC_009943.1"/>
</dbReference>